<dbReference type="PANTHER" id="PTHR46481:SF10">
    <property type="entry name" value="ZINC FINGER BED DOMAIN-CONTAINING PROTEIN 39"/>
    <property type="match status" value="1"/>
</dbReference>
<dbReference type="InterPro" id="IPR052035">
    <property type="entry name" value="ZnF_BED_domain_contain"/>
</dbReference>
<keyword evidence="3" id="KW-0863">Zinc-finger</keyword>
<gene>
    <name evidence="6" type="ORF">MEUPH1_LOCUS29667</name>
</gene>
<keyword evidence="2" id="KW-0479">Metal-binding</keyword>
<dbReference type="Proteomes" id="UP001160148">
    <property type="component" value="Unassembled WGS sequence"/>
</dbReference>
<evidence type="ECO:0000313" key="6">
    <source>
        <dbReference type="EMBL" id="CAI6376278.1"/>
    </source>
</evidence>
<evidence type="ECO:0000256" key="2">
    <source>
        <dbReference type="ARBA" id="ARBA00022723"/>
    </source>
</evidence>
<accession>A0AAV0Y8P0</accession>
<sequence>MGITAHFINEDALLQSVCLGCEMFDDKHTINNLSNYLKNTVEEWNIQYKITAVVSDNAPNIVGAIKKCNFRHVPCFAHCINLVVQSGLKEISEVQKKVKSIVEYFKRSSHALSKLQLTQKQMGLTPLKLKQDVVTRWNSTQDMF</sequence>
<evidence type="ECO:0008006" key="8">
    <source>
        <dbReference type="Google" id="ProtNLM"/>
    </source>
</evidence>
<protein>
    <recommendedName>
        <fullName evidence="8">Transposase</fullName>
    </recommendedName>
</protein>
<dbReference type="GO" id="GO:0008270">
    <property type="term" value="F:zinc ion binding"/>
    <property type="evidence" value="ECO:0007669"/>
    <property type="project" value="UniProtKB-KW"/>
</dbReference>
<name>A0AAV0Y8P0_9HEMI</name>
<keyword evidence="7" id="KW-1185">Reference proteome</keyword>
<evidence type="ECO:0000313" key="7">
    <source>
        <dbReference type="Proteomes" id="UP001160148"/>
    </source>
</evidence>
<dbReference type="PANTHER" id="PTHR46481">
    <property type="entry name" value="ZINC FINGER BED DOMAIN-CONTAINING PROTEIN 4"/>
    <property type="match status" value="1"/>
</dbReference>
<keyword evidence="5" id="KW-0539">Nucleus</keyword>
<organism evidence="6 7">
    <name type="scientific">Macrosiphum euphorbiae</name>
    <name type="common">potato aphid</name>
    <dbReference type="NCBI Taxonomy" id="13131"/>
    <lineage>
        <taxon>Eukaryota</taxon>
        <taxon>Metazoa</taxon>
        <taxon>Ecdysozoa</taxon>
        <taxon>Arthropoda</taxon>
        <taxon>Hexapoda</taxon>
        <taxon>Insecta</taxon>
        <taxon>Pterygota</taxon>
        <taxon>Neoptera</taxon>
        <taxon>Paraneoptera</taxon>
        <taxon>Hemiptera</taxon>
        <taxon>Sternorrhyncha</taxon>
        <taxon>Aphidomorpha</taxon>
        <taxon>Aphidoidea</taxon>
        <taxon>Aphididae</taxon>
        <taxon>Macrosiphini</taxon>
        <taxon>Macrosiphum</taxon>
    </lineage>
</organism>
<dbReference type="InterPro" id="IPR012337">
    <property type="entry name" value="RNaseH-like_sf"/>
</dbReference>
<keyword evidence="4" id="KW-0862">Zinc</keyword>
<evidence type="ECO:0000256" key="1">
    <source>
        <dbReference type="ARBA" id="ARBA00004123"/>
    </source>
</evidence>
<evidence type="ECO:0000256" key="4">
    <source>
        <dbReference type="ARBA" id="ARBA00022833"/>
    </source>
</evidence>
<proteinExistence type="predicted"/>
<dbReference type="AlphaFoldDB" id="A0AAV0Y8P0"/>
<dbReference type="GO" id="GO:0005634">
    <property type="term" value="C:nucleus"/>
    <property type="evidence" value="ECO:0007669"/>
    <property type="project" value="UniProtKB-SubCell"/>
</dbReference>
<dbReference type="EMBL" id="CARXXK010001463">
    <property type="protein sequence ID" value="CAI6376278.1"/>
    <property type="molecule type" value="Genomic_DNA"/>
</dbReference>
<comment type="caution">
    <text evidence="6">The sequence shown here is derived from an EMBL/GenBank/DDBJ whole genome shotgun (WGS) entry which is preliminary data.</text>
</comment>
<reference evidence="6 7" key="1">
    <citation type="submission" date="2023-01" db="EMBL/GenBank/DDBJ databases">
        <authorList>
            <person name="Whitehead M."/>
        </authorList>
    </citation>
    <scope>NUCLEOTIDE SEQUENCE [LARGE SCALE GENOMIC DNA]</scope>
</reference>
<evidence type="ECO:0000256" key="5">
    <source>
        <dbReference type="ARBA" id="ARBA00023242"/>
    </source>
</evidence>
<comment type="subcellular location">
    <subcellularLocation>
        <location evidence="1">Nucleus</location>
    </subcellularLocation>
</comment>
<evidence type="ECO:0000256" key="3">
    <source>
        <dbReference type="ARBA" id="ARBA00022771"/>
    </source>
</evidence>
<dbReference type="SUPFAM" id="SSF53098">
    <property type="entry name" value="Ribonuclease H-like"/>
    <property type="match status" value="1"/>
</dbReference>